<reference evidence="1" key="1">
    <citation type="submission" date="2021-11" db="EMBL/GenBank/DDBJ databases">
        <authorList>
            <person name="Rodrigo-Torres L."/>
            <person name="Arahal R. D."/>
            <person name="Lucena T."/>
        </authorList>
    </citation>
    <scope>NUCLEOTIDE SEQUENCE</scope>
    <source>
        <strain evidence="1">CECT 7928</strain>
    </source>
</reference>
<comment type="caution">
    <text evidence="1">The sequence shown here is derived from an EMBL/GenBank/DDBJ whole genome shotgun (WGS) entry which is preliminary data.</text>
</comment>
<evidence type="ECO:0000313" key="1">
    <source>
        <dbReference type="EMBL" id="CAH0540481.1"/>
    </source>
</evidence>
<keyword evidence="2" id="KW-1185">Reference proteome</keyword>
<sequence>MSLSMFTDGFSFIAETTLNLDGSHELKVKRNQQAMLAHFNRSES</sequence>
<dbReference type="RefSeq" id="WP_290368773.1">
    <property type="nucleotide sequence ID" value="NZ_CAKLDM010000002.1"/>
</dbReference>
<protein>
    <submittedName>
        <fullName evidence="1">Uncharacterized protein</fullName>
    </submittedName>
</protein>
<dbReference type="EMBL" id="CAKLDM010000002">
    <property type="protein sequence ID" value="CAH0540481.1"/>
    <property type="molecule type" value="Genomic_DNA"/>
</dbReference>
<organism evidence="1 2">
    <name type="scientific">Vibrio marisflavi CECT 7928</name>
    <dbReference type="NCBI Taxonomy" id="634439"/>
    <lineage>
        <taxon>Bacteria</taxon>
        <taxon>Pseudomonadati</taxon>
        <taxon>Pseudomonadota</taxon>
        <taxon>Gammaproteobacteria</taxon>
        <taxon>Vibrionales</taxon>
        <taxon>Vibrionaceae</taxon>
        <taxon>Vibrio</taxon>
    </lineage>
</organism>
<dbReference type="Proteomes" id="UP000838748">
    <property type="component" value="Unassembled WGS sequence"/>
</dbReference>
<accession>A0ABN8E5J5</accession>
<gene>
    <name evidence="1" type="ORF">VMF7928_02894</name>
</gene>
<proteinExistence type="predicted"/>
<name>A0ABN8E5J5_9VIBR</name>
<evidence type="ECO:0000313" key="2">
    <source>
        <dbReference type="Proteomes" id="UP000838748"/>
    </source>
</evidence>